<dbReference type="GeneID" id="918158"/>
<evidence type="ECO:0000313" key="2">
    <source>
        <dbReference type="Proteomes" id="UP000000862"/>
    </source>
</evidence>
<organism evidence="1 2">
    <name type="scientific">Paramecium bursaria Chlorella virus 1</name>
    <name type="common">PBCV-1</name>
    <dbReference type="NCBI Taxonomy" id="10506"/>
    <lineage>
        <taxon>Viruses</taxon>
        <taxon>Varidnaviria</taxon>
        <taxon>Bamfordvirae</taxon>
        <taxon>Nucleocytoviricota</taxon>
        <taxon>Megaviricetes</taxon>
        <taxon>Algavirales</taxon>
        <taxon>Phycodnaviridae</taxon>
        <taxon>Chlorovirus</taxon>
        <taxon>Chlorovirus vanettense</taxon>
    </lineage>
</organism>
<dbReference type="InterPro" id="IPR043977">
    <property type="entry name" value="DUF5759"/>
</dbReference>
<evidence type="ECO:0000313" key="1">
    <source>
        <dbReference type="EMBL" id="AAC96852.1"/>
    </source>
</evidence>
<proteinExistence type="predicted"/>
<gene>
    <name evidence="1" type="primary">A485R</name>
</gene>
<dbReference type="OrthoDB" id="15243at10239"/>
<dbReference type="Proteomes" id="UP000000862">
    <property type="component" value="Segment"/>
</dbReference>
<dbReference type="Pfam" id="PF19063">
    <property type="entry name" value="DUF5759"/>
    <property type="match status" value="1"/>
</dbReference>
<dbReference type="PIR" id="T17987">
    <property type="entry name" value="T17987"/>
</dbReference>
<name>Q98535_PBCV1</name>
<reference evidence="1 2" key="1">
    <citation type="journal article" date="1995" name="Virology">
        <title>Analysis of 45 kb of DNA located at the left end of the chlorella virus PBCV-1 genome.</title>
        <authorList>
            <person name="Lu Z."/>
            <person name="Li Y."/>
            <person name="Zhang Y."/>
            <person name="Kutish G.F."/>
            <person name="Rock D.L."/>
            <person name="Van Etten J.L."/>
        </authorList>
    </citation>
    <scope>NUCLEOTIDE SEQUENCE [LARGE SCALE GENOMIC DNA]</scope>
</reference>
<reference evidence="1 2" key="6">
    <citation type="journal article" date="1999" name="Virology">
        <title>Chlorella virus PBCV-1 encodes a functional homospermidine synthase.</title>
        <authorList>
            <person name="Kaiser A."/>
            <person name="Vollmert M."/>
            <person name="Tholl D."/>
            <person name="Graves M.V."/>
            <person name="Gurnon J.R."/>
            <person name="Xing W."/>
            <person name="Lisec A.D."/>
            <person name="Nickerson K.W."/>
            <person name="Van Etten J.L."/>
        </authorList>
    </citation>
    <scope>NUCLEOTIDE SEQUENCE [LARGE SCALE GENOMIC DNA]</scope>
</reference>
<reference evidence="1 2" key="8">
    <citation type="journal article" date="2010" name="J. Virol.">
        <title>Microarray analysis of Paramecium bursaria chlorella virus 1 transcription.</title>
        <authorList>
            <person name="Yanai-Balser G.M."/>
            <person name="Duncan G.A."/>
            <person name="Eudy J.D."/>
            <person name="Wang D."/>
            <person name="Li X."/>
            <person name="Agarkova I.V."/>
            <person name="Dunigan D.D."/>
            <person name="Van Etten J.L."/>
        </authorList>
    </citation>
    <scope>NUCLEOTIDE SEQUENCE [LARGE SCALE GENOMIC DNA]</scope>
</reference>
<keyword evidence="2" id="KW-1185">Reference proteome</keyword>
<accession>Q98535</accession>
<sequence length="148" mass="17234">MVGTAYLTSSEAQQIRLAKRNVSHATYKMLFETAIQRIKKNAETDATEILYKIPHFMLGRPTINVKHAARYVSEKLKIYGYTTRYYEQNGTYFVYISWRATPVPIEKKPREIKRPKQTNTNIKMDTGDAVRRMEIIKLALQNSMGKKK</sequence>
<reference evidence="1 2" key="5">
    <citation type="journal article" date="1997" name="Virology">
        <title>Analysis of 74 kb of DNA located at the right end of the 330-kb chlorella virus PBCV-1 genome.</title>
        <authorList>
            <person name="Li Y."/>
            <person name="Lu Z."/>
            <person name="Sun L."/>
            <person name="Ropp S."/>
            <person name="Kutish G.F."/>
            <person name="Rock D.L."/>
            <person name="Van Etten J.L."/>
        </authorList>
    </citation>
    <scope>NUCLEOTIDE SEQUENCE [LARGE SCALE GENOMIC DNA]</scope>
</reference>
<organismHost>
    <name type="scientific">Chlorella</name>
    <dbReference type="NCBI Taxonomy" id="3071"/>
</organismHost>
<reference evidence="1 2" key="4">
    <citation type="journal article" date="1996" name="Virology">
        <title>Analysis of 76 kb of the chlorella virus PBCV-1 330-kb genome: map positions 182 to 258.</title>
        <authorList>
            <person name="Kutish G.F."/>
            <person name="Li Y."/>
            <person name="Lu Z."/>
            <person name="Furuta M."/>
            <person name="Rock D.L."/>
            <person name="Van Etten J.L."/>
        </authorList>
    </citation>
    <scope>NUCLEOTIDE SEQUENCE [LARGE SCALE GENOMIC DNA]</scope>
</reference>
<reference evidence="1 2" key="2">
    <citation type="journal article" date="1995" name="Virology">
        <title>Analysis of 43 kb of the Chlorella virus PBCV-1 330-kb genome: map positions 45 to 88.</title>
        <authorList>
            <person name="Li Y."/>
            <person name="Lu Z."/>
            <person name="Burbank D.E."/>
            <person name="Kutish G.F."/>
            <person name="Rock D.L."/>
            <person name="Van Etten J.L."/>
        </authorList>
    </citation>
    <scope>NUCLEOTIDE SEQUENCE [LARGE SCALE GENOMIC DNA]</scope>
</reference>
<dbReference type="EMBL" id="JF411744">
    <property type="protein sequence ID" value="AAC96852.1"/>
    <property type="molecule type" value="Genomic_DNA"/>
</dbReference>
<dbReference type="KEGG" id="vg:918158"/>
<reference evidence="1 2" key="7">
    <citation type="journal article" date="2000" name="Virology">
        <title>Characterization of a beta-1,3-glucanase encoded by chlorella virus PBCV-1.</title>
        <authorList>
            <person name="Sun L."/>
            <person name="Gurnon J.R."/>
            <person name="Adams B.J."/>
            <person name="Graves M.V."/>
            <person name="Van Etten J.L."/>
        </authorList>
    </citation>
    <scope>NUCLEOTIDE SEQUENCE [LARGE SCALE GENOMIC DNA]</scope>
</reference>
<reference evidence="1 2" key="3">
    <citation type="journal article" date="1996" name="Virology">
        <title>Analysis of 94 kb of the chlorella virus PBCV-1 330-kb genome: map positions 88 to 182.</title>
        <authorList>
            <person name="Lu Z."/>
            <person name="Li Y."/>
            <person name="Que Q."/>
            <person name="Kutish G.F."/>
            <person name="Rock D.L."/>
            <person name="Van Etten J.L."/>
        </authorList>
    </citation>
    <scope>NUCLEOTIDE SEQUENCE [LARGE SCALE GENOMIC DNA]</scope>
</reference>
<protein>
    <submittedName>
        <fullName evidence="1">Uncharacterized protein</fullName>
    </submittedName>
</protein>
<dbReference type="RefSeq" id="NP_048841.1">
    <property type="nucleotide sequence ID" value="NC_000852.5"/>
</dbReference>